<feature type="transmembrane region" description="Helical" evidence="8">
    <location>
        <begin position="1030"/>
        <end position="1058"/>
    </location>
</feature>
<feature type="transmembrane region" description="Helical" evidence="8">
    <location>
        <begin position="21"/>
        <end position="38"/>
    </location>
</feature>
<evidence type="ECO:0000256" key="6">
    <source>
        <dbReference type="SAM" id="Coils"/>
    </source>
</evidence>
<name>A0A9D1NYJ2_9FIRM</name>
<proteinExistence type="predicted"/>
<feature type="coiled-coil region" evidence="6">
    <location>
        <begin position="873"/>
        <end position="953"/>
    </location>
</feature>
<feature type="transmembrane region" description="Helical" evidence="8">
    <location>
        <begin position="982"/>
        <end position="1003"/>
    </location>
</feature>
<feature type="region of interest" description="Disordered" evidence="7">
    <location>
        <begin position="311"/>
        <end position="346"/>
    </location>
</feature>
<evidence type="ECO:0000256" key="4">
    <source>
        <dbReference type="ARBA" id="ARBA00022989"/>
    </source>
</evidence>
<feature type="transmembrane region" description="Helical" evidence="8">
    <location>
        <begin position="1149"/>
        <end position="1169"/>
    </location>
</feature>
<dbReference type="Gene3D" id="1.10.287.2610">
    <property type="match status" value="1"/>
</dbReference>
<keyword evidence="2" id="KW-1003">Cell membrane</keyword>
<feature type="region of interest" description="Disordered" evidence="7">
    <location>
        <begin position="811"/>
        <end position="832"/>
    </location>
</feature>
<dbReference type="Gene3D" id="1.10.287.1490">
    <property type="match status" value="2"/>
</dbReference>
<feature type="coiled-coil region" evidence="6">
    <location>
        <begin position="514"/>
        <end position="607"/>
    </location>
</feature>
<dbReference type="InterPro" id="IPR003838">
    <property type="entry name" value="ABC3_permease_C"/>
</dbReference>
<dbReference type="EMBL" id="DVOS01000012">
    <property type="protein sequence ID" value="HIV22489.1"/>
    <property type="molecule type" value="Genomic_DNA"/>
</dbReference>
<keyword evidence="3 8" id="KW-0812">Transmembrane</keyword>
<dbReference type="Gene3D" id="1.20.5.340">
    <property type="match status" value="1"/>
</dbReference>
<dbReference type="PANTHER" id="PTHR30287">
    <property type="entry name" value="MEMBRANE COMPONENT OF PREDICTED ABC SUPERFAMILY METABOLITE UPTAKE TRANSPORTER"/>
    <property type="match status" value="1"/>
</dbReference>
<evidence type="ECO:0000256" key="1">
    <source>
        <dbReference type="ARBA" id="ARBA00004651"/>
    </source>
</evidence>
<evidence type="ECO:0000313" key="10">
    <source>
        <dbReference type="EMBL" id="HIV22489.1"/>
    </source>
</evidence>
<dbReference type="Proteomes" id="UP000886889">
    <property type="component" value="Unassembled WGS sequence"/>
</dbReference>
<feature type="domain" description="ABC3 transporter permease C-terminal" evidence="9">
    <location>
        <begin position="982"/>
        <end position="1097"/>
    </location>
</feature>
<evidence type="ECO:0000259" key="9">
    <source>
        <dbReference type="Pfam" id="PF02687"/>
    </source>
</evidence>
<dbReference type="SUPFAM" id="SSF57997">
    <property type="entry name" value="Tropomyosin"/>
    <property type="match status" value="1"/>
</dbReference>
<accession>A0A9D1NYJ2</accession>
<feature type="compositionally biased region" description="Basic and acidic residues" evidence="7">
    <location>
        <begin position="325"/>
        <end position="342"/>
    </location>
</feature>
<dbReference type="GO" id="GO:0005886">
    <property type="term" value="C:plasma membrane"/>
    <property type="evidence" value="ECO:0007669"/>
    <property type="project" value="UniProtKB-SubCell"/>
</dbReference>
<evidence type="ECO:0000256" key="8">
    <source>
        <dbReference type="SAM" id="Phobius"/>
    </source>
</evidence>
<reference evidence="10" key="1">
    <citation type="submission" date="2020-10" db="EMBL/GenBank/DDBJ databases">
        <authorList>
            <person name="Gilroy R."/>
        </authorList>
    </citation>
    <scope>NUCLEOTIDE SEQUENCE</scope>
    <source>
        <strain evidence="10">ChiBcec6-7307</strain>
    </source>
</reference>
<feature type="region of interest" description="Disordered" evidence="7">
    <location>
        <begin position="154"/>
        <end position="175"/>
    </location>
</feature>
<sequence>MKKRALRKDFHREIKGTLNRFLSIFFIVTLGVAFYSGIQSSAPDMRISGDSYFDETNLMDIRVVGTLGLSENDIEALRQVEGVETVEPGYMTDALCGEGENQSVLHVEALLDTINRLAVAEGRLPEQSGECFLDKDYMDQFGYRVGDRIELILPDEEEETEEETEDGTEEEEEGQTLKTTVFTIVGSGYSSAYLSFTKGSSTLGTGEVDGLLYILPEDFDSEAYSVAYITVEGAREELTYTNGYDDLIDTVMDRIEAIQDVRCQARYQEVVDEANETLEEYRQELSDGEQKLADAQQELADGKAEAESELESAKSELEEGESELESGKEELASSKTELEDARTQLSDGEAELAYQESQLNDARAQLQDGEAQLAAAESELSQRQAEYNETAAAAGQQLKEGQAQIDAARTQLEEGQEQIDDARAQLEAGQTQIDQGQSELDAAAQASSEGAEALAQAQAEYDQGAQALAQAQAEYDAGAETLAQLQTQYDGGAAALTQAQTDYGARQAAYEASLQEYQTAAAEHEAGRAAAEEARGQIPGLQTQLDTARSTAAAARESAAALRQENDGLQSQIEEKNGQIGTLQGEVETLAGEIGALNERINQLNNELANPDLTEEQKGQLQGQINDLNGQVGQKTQLQGEKNNQIGTLQGEIEGLNGTIAANEAAAQSKDGEAAAAEEQAGILEGQIASLQSQVDSFDTQENQLSAQKGELDSTAQALAEEKTALDAQGQGLAALAAQLEAGYASQSEGKAQLDAAYQKQSEGKAQLEAGYQQQSEAQAQLDAGRQELAERQAQLDAGQAELEEQQAQLDAGQAELEEKQQTIDQSQAQLESGAAQLQAGWNQINDSRQTLESSRAQVESGAAQLAEGWQTLEDSRQQLADGEEQIAQAESEIAENEQKIADGWKDYEEGRQEAQDQIAEGEQEIEDARAELKDAREQLEDAQAEIDDIEVPEWYVNNRNVLPEHAGFGENAERMTNIGRVFPVLFFLVAALISLTTMTRMVEEERTRIGTMKALGYSRGDIASKYLRYAFYATLGGGACGVLVGEKILPFIIVYAYEMMYHHLPRILVPYHWEYGLIAMGAALICTLGATFSSCWKELLVTPAELMRPPAPKEGKRIWLEYLPFLWRKMSFSWKSSVRNLFRYKKRFFMTVIGIGGCMGLLLVGFGLKDSIMGIADIQYGELQYYDQMITLDTGASSAEQEKVYAGLEEDDRIRSYRKVYAQSVSVMDGDKEYNPYLYVPQTARDLDQFMIFRDRITHETYSLNDEGAIITEKLATMLDLEAGDEIVIHDTDKGDLSVPITAIAENYLYHYIYMTPACYEKVYGEAPEYNTVLVNVTEEQQENNHDIGGDILALGGVLNVTYTDTISGQMNDMLGSLNIVVAVLIISAAMLAFVVLYNLNNININERKRELATIKVLGFYDLEVDFYVYRENIVLTFLGALAGIGIGVLLHRYIITTVEVELCMFGRNIYLPSYIYSVLFTFAFSFIINAAMHFKLKKIDMVESLKSVE</sequence>
<comment type="subcellular location">
    <subcellularLocation>
        <location evidence="1">Cell membrane</location>
        <topology evidence="1">Multi-pass membrane protein</topology>
    </subcellularLocation>
</comment>
<feature type="transmembrane region" description="Helical" evidence="8">
    <location>
        <begin position="1381"/>
        <end position="1401"/>
    </location>
</feature>
<keyword evidence="6" id="KW-0175">Coiled coil</keyword>
<feature type="transmembrane region" description="Helical" evidence="8">
    <location>
        <begin position="1435"/>
        <end position="1456"/>
    </location>
</feature>
<feature type="transmembrane region" description="Helical" evidence="8">
    <location>
        <begin position="1476"/>
        <end position="1494"/>
    </location>
</feature>
<evidence type="ECO:0000256" key="7">
    <source>
        <dbReference type="SAM" id="MobiDB-lite"/>
    </source>
</evidence>
<evidence type="ECO:0000256" key="2">
    <source>
        <dbReference type="ARBA" id="ARBA00022475"/>
    </source>
</evidence>
<keyword evidence="5 8" id="KW-0472">Membrane</keyword>
<evidence type="ECO:0000256" key="3">
    <source>
        <dbReference type="ARBA" id="ARBA00022692"/>
    </source>
</evidence>
<feature type="transmembrane region" description="Helical" evidence="8">
    <location>
        <begin position="1078"/>
        <end position="1097"/>
    </location>
</feature>
<evidence type="ECO:0000256" key="5">
    <source>
        <dbReference type="ARBA" id="ARBA00023136"/>
    </source>
</evidence>
<evidence type="ECO:0000313" key="11">
    <source>
        <dbReference type="Proteomes" id="UP000886889"/>
    </source>
</evidence>
<dbReference type="InterPro" id="IPR038766">
    <property type="entry name" value="Membrane_comp_ABC_pdt"/>
</dbReference>
<comment type="caution">
    <text evidence="10">The sequence shown here is derived from an EMBL/GenBank/DDBJ whole genome shotgun (WGS) entry which is preliminary data.</text>
</comment>
<feature type="domain" description="ABC3 transporter permease C-terminal" evidence="9">
    <location>
        <begin position="1385"/>
        <end position="1500"/>
    </location>
</feature>
<keyword evidence="4 8" id="KW-1133">Transmembrane helix</keyword>
<protein>
    <recommendedName>
        <fullName evidence="9">ABC3 transporter permease C-terminal domain-containing protein</fullName>
    </recommendedName>
</protein>
<feature type="compositionally biased region" description="Acidic residues" evidence="7">
    <location>
        <begin position="154"/>
        <end position="174"/>
    </location>
</feature>
<reference evidence="10" key="2">
    <citation type="journal article" date="2021" name="PeerJ">
        <title>Extensive microbial diversity within the chicken gut microbiome revealed by metagenomics and culture.</title>
        <authorList>
            <person name="Gilroy R."/>
            <person name="Ravi A."/>
            <person name="Getino M."/>
            <person name="Pursley I."/>
            <person name="Horton D.L."/>
            <person name="Alikhan N.F."/>
            <person name="Baker D."/>
            <person name="Gharbi K."/>
            <person name="Hall N."/>
            <person name="Watson M."/>
            <person name="Adriaenssens E.M."/>
            <person name="Foster-Nyarko E."/>
            <person name="Jarju S."/>
            <person name="Secka A."/>
            <person name="Antonio M."/>
            <person name="Oren A."/>
            <person name="Chaudhuri R.R."/>
            <person name="La Ragione R."/>
            <person name="Hildebrand F."/>
            <person name="Pallen M.J."/>
        </authorList>
    </citation>
    <scope>NUCLEOTIDE SEQUENCE</scope>
    <source>
        <strain evidence="10">ChiBcec6-7307</strain>
    </source>
</reference>
<organism evidence="10 11">
    <name type="scientific">Candidatus Merdiplasma excrementigallinarum</name>
    <dbReference type="NCBI Taxonomy" id="2840864"/>
    <lineage>
        <taxon>Bacteria</taxon>
        <taxon>Bacillati</taxon>
        <taxon>Bacillota</taxon>
        <taxon>Clostridia</taxon>
        <taxon>Lachnospirales</taxon>
        <taxon>Lachnospiraceae</taxon>
        <taxon>Lachnospiraceae incertae sedis</taxon>
        <taxon>Candidatus Merdiplasma</taxon>
    </lineage>
</organism>
<dbReference type="Pfam" id="PF02687">
    <property type="entry name" value="FtsX"/>
    <property type="match status" value="2"/>
</dbReference>
<dbReference type="PANTHER" id="PTHR30287:SF1">
    <property type="entry name" value="INNER MEMBRANE PROTEIN"/>
    <property type="match status" value="1"/>
</dbReference>
<gene>
    <name evidence="10" type="ORF">IAC80_00985</name>
</gene>